<dbReference type="STRING" id="1365950.SAMN05428963_105185"/>
<dbReference type="PANTHER" id="PTHR42659:SF5">
    <property type="entry name" value="ALDEHYDE OXIDOREDUCTASE FAD-BINDING SUBUNIT PAOB"/>
    <property type="match status" value="1"/>
</dbReference>
<dbReference type="Gene3D" id="3.30.43.10">
    <property type="entry name" value="Uridine Diphospho-n-acetylenolpyruvylglucosamine Reductase, domain 2"/>
    <property type="match status" value="1"/>
</dbReference>
<keyword evidence="1" id="KW-0285">Flavoprotein</keyword>
<dbReference type="InterPro" id="IPR036318">
    <property type="entry name" value="FAD-bd_PCMH-like_sf"/>
</dbReference>
<evidence type="ECO:0000313" key="5">
    <source>
        <dbReference type="Proteomes" id="UP000190135"/>
    </source>
</evidence>
<dbReference type="Gene3D" id="3.30.465.10">
    <property type="match status" value="2"/>
</dbReference>
<keyword evidence="5" id="KW-1185">Reference proteome</keyword>
<dbReference type="SMART" id="SM01092">
    <property type="entry name" value="CO_deh_flav_C"/>
    <property type="match status" value="1"/>
</dbReference>
<dbReference type="RefSeq" id="WP_078708084.1">
    <property type="nucleotide sequence ID" value="NZ_FUXL01000005.1"/>
</dbReference>
<dbReference type="GO" id="GO:0071949">
    <property type="term" value="F:FAD binding"/>
    <property type="evidence" value="ECO:0007669"/>
    <property type="project" value="InterPro"/>
</dbReference>
<dbReference type="Gene3D" id="3.30.390.50">
    <property type="entry name" value="CO dehydrogenase flavoprotein, C-terminal domain"/>
    <property type="match status" value="1"/>
</dbReference>
<keyword evidence="2" id="KW-0274">FAD</keyword>
<evidence type="ECO:0000256" key="2">
    <source>
        <dbReference type="ARBA" id="ARBA00022827"/>
    </source>
</evidence>
<sequence>MRPFEYQRATDAGQAADLAVAGGRFIAGGTNLLDLMKLEIEAPRRLVDISRLPLDRIEPTDEGLRIGTLVTNSDLARHAAVRRDYPVLARAILAGASGQIRNKATTGGNLLQRTRCYYFYEPSAACNKREPGSGCAALDGFNRIHAVLGGSENCIAVHPSDMAVALLALDATVETLLPDGSSREIPLAELHRLPGETPHIETTLEPGELIVAVVLPAPIGDRQVYRKVRDRASYAFALVSVAAVASMEEGRIAAARLAFGGLAPKPWRNEKVEAHLVGKEPSPTLFEEAADLLLAEARGHGANDFKITLARRTLCAVLAEACQGDK</sequence>
<evidence type="ECO:0000259" key="3">
    <source>
        <dbReference type="PROSITE" id="PS51387"/>
    </source>
</evidence>
<dbReference type="InterPro" id="IPR036683">
    <property type="entry name" value="CO_DH_flav_C_dom_sf"/>
</dbReference>
<dbReference type="SUPFAM" id="SSF55447">
    <property type="entry name" value="CO dehydrogenase flavoprotein C-terminal domain-like"/>
    <property type="match status" value="1"/>
</dbReference>
<accession>A0A1T4QQE8</accession>
<dbReference type="Pfam" id="PF00941">
    <property type="entry name" value="FAD_binding_5"/>
    <property type="match status" value="1"/>
</dbReference>
<dbReference type="OrthoDB" id="9814706at2"/>
<dbReference type="InterPro" id="IPR002346">
    <property type="entry name" value="Mopterin_DH_FAD-bd"/>
</dbReference>
<dbReference type="InterPro" id="IPR016167">
    <property type="entry name" value="FAD-bd_PCMH_sub1"/>
</dbReference>
<proteinExistence type="predicted"/>
<organism evidence="4 5">
    <name type="scientific">Consotaella salsifontis</name>
    <dbReference type="NCBI Taxonomy" id="1365950"/>
    <lineage>
        <taxon>Bacteria</taxon>
        <taxon>Pseudomonadati</taxon>
        <taxon>Pseudomonadota</taxon>
        <taxon>Alphaproteobacteria</taxon>
        <taxon>Hyphomicrobiales</taxon>
        <taxon>Aurantimonadaceae</taxon>
        <taxon>Consotaella</taxon>
    </lineage>
</organism>
<dbReference type="InterPro" id="IPR005107">
    <property type="entry name" value="CO_DH_flav_C"/>
</dbReference>
<feature type="domain" description="FAD-binding PCMH-type" evidence="3">
    <location>
        <begin position="1"/>
        <end position="220"/>
    </location>
</feature>
<dbReference type="AlphaFoldDB" id="A0A1T4QQE8"/>
<dbReference type="InterPro" id="IPR016169">
    <property type="entry name" value="FAD-bd_PCMH_sub2"/>
</dbReference>
<dbReference type="PROSITE" id="PS51387">
    <property type="entry name" value="FAD_PCMH"/>
    <property type="match status" value="1"/>
</dbReference>
<reference evidence="5" key="1">
    <citation type="submission" date="2017-02" db="EMBL/GenBank/DDBJ databases">
        <authorList>
            <person name="Varghese N."/>
            <person name="Submissions S."/>
        </authorList>
    </citation>
    <scope>NUCLEOTIDE SEQUENCE [LARGE SCALE GENOMIC DNA]</scope>
    <source>
        <strain evidence="5">USBA 369</strain>
    </source>
</reference>
<name>A0A1T4QQE8_9HYPH</name>
<evidence type="ECO:0000313" key="4">
    <source>
        <dbReference type="EMBL" id="SKA05906.1"/>
    </source>
</evidence>
<dbReference type="SUPFAM" id="SSF56176">
    <property type="entry name" value="FAD-binding/transporter-associated domain-like"/>
    <property type="match status" value="1"/>
</dbReference>
<dbReference type="GO" id="GO:0016491">
    <property type="term" value="F:oxidoreductase activity"/>
    <property type="evidence" value="ECO:0007669"/>
    <property type="project" value="InterPro"/>
</dbReference>
<gene>
    <name evidence="4" type="ORF">SAMN05428963_105185</name>
</gene>
<protein>
    <submittedName>
        <fullName evidence="4">Xanthine dehydrogenase YagS FAD-binding subunit</fullName>
    </submittedName>
</protein>
<dbReference type="PANTHER" id="PTHR42659">
    <property type="entry name" value="XANTHINE DEHYDROGENASE SUBUNIT C-RELATED"/>
    <property type="match status" value="1"/>
</dbReference>
<dbReference type="Pfam" id="PF03450">
    <property type="entry name" value="CO_deh_flav_C"/>
    <property type="match status" value="1"/>
</dbReference>
<dbReference type="Proteomes" id="UP000190135">
    <property type="component" value="Unassembled WGS sequence"/>
</dbReference>
<evidence type="ECO:0000256" key="1">
    <source>
        <dbReference type="ARBA" id="ARBA00022630"/>
    </source>
</evidence>
<dbReference type="InterPro" id="IPR051312">
    <property type="entry name" value="Diverse_Substr_Oxidored"/>
</dbReference>
<dbReference type="InterPro" id="IPR016166">
    <property type="entry name" value="FAD-bd_PCMH"/>
</dbReference>
<dbReference type="EMBL" id="FUXL01000005">
    <property type="protein sequence ID" value="SKA05906.1"/>
    <property type="molecule type" value="Genomic_DNA"/>
</dbReference>